<evidence type="ECO:0000313" key="2">
    <source>
        <dbReference type="Proteomes" id="UP001611494"/>
    </source>
</evidence>
<gene>
    <name evidence="1" type="ORF">ACH49Z_03285</name>
</gene>
<comment type="caution">
    <text evidence="1">The sequence shown here is derived from an EMBL/GenBank/DDBJ whole genome shotgun (WGS) entry which is preliminary data.</text>
</comment>
<reference evidence="1 2" key="1">
    <citation type="submission" date="2024-10" db="EMBL/GenBank/DDBJ databases">
        <title>The Natural Products Discovery Center: Release of the First 8490 Sequenced Strains for Exploring Actinobacteria Biosynthetic Diversity.</title>
        <authorList>
            <person name="Kalkreuter E."/>
            <person name="Kautsar S.A."/>
            <person name="Yang D."/>
            <person name="Bader C.D."/>
            <person name="Teijaro C.N."/>
            <person name="Fluegel L."/>
            <person name="Davis C.M."/>
            <person name="Simpson J.R."/>
            <person name="Lauterbach L."/>
            <person name="Steele A.D."/>
            <person name="Gui C."/>
            <person name="Meng S."/>
            <person name="Li G."/>
            <person name="Viehrig K."/>
            <person name="Ye F."/>
            <person name="Su P."/>
            <person name="Kiefer A.F."/>
            <person name="Nichols A."/>
            <person name="Cepeda A.J."/>
            <person name="Yan W."/>
            <person name="Fan B."/>
            <person name="Jiang Y."/>
            <person name="Adhikari A."/>
            <person name="Zheng C.-J."/>
            <person name="Schuster L."/>
            <person name="Cowan T.M."/>
            <person name="Smanski M.J."/>
            <person name="Chevrette M.G."/>
            <person name="De Carvalho L.P.S."/>
            <person name="Shen B."/>
        </authorList>
    </citation>
    <scope>NUCLEOTIDE SEQUENCE [LARGE SCALE GENOMIC DNA]</scope>
    <source>
        <strain evidence="1 2">NPDC019377</strain>
    </source>
</reference>
<sequence length="46" mass="5064">MPDRVGVIAETDPATTAYNTYLAALNDHELQQQLRVAGLDRPRKGP</sequence>
<protein>
    <submittedName>
        <fullName evidence="1">Uncharacterized protein</fullName>
    </submittedName>
</protein>
<dbReference type="EMBL" id="JBIRYL010000001">
    <property type="protein sequence ID" value="MFI2228855.1"/>
    <property type="molecule type" value="Genomic_DNA"/>
</dbReference>
<evidence type="ECO:0000313" key="1">
    <source>
        <dbReference type="EMBL" id="MFI2228855.1"/>
    </source>
</evidence>
<dbReference type="RefSeq" id="WP_397059326.1">
    <property type="nucleotide sequence ID" value="NZ_JBIRYL010000001.1"/>
</dbReference>
<organism evidence="1 2">
    <name type="scientific">Nocardia testacea</name>
    <dbReference type="NCBI Taxonomy" id="248551"/>
    <lineage>
        <taxon>Bacteria</taxon>
        <taxon>Bacillati</taxon>
        <taxon>Actinomycetota</taxon>
        <taxon>Actinomycetes</taxon>
        <taxon>Mycobacteriales</taxon>
        <taxon>Nocardiaceae</taxon>
        <taxon>Nocardia</taxon>
    </lineage>
</organism>
<name>A0ABW7VQI5_9NOCA</name>
<proteinExistence type="predicted"/>
<dbReference type="Proteomes" id="UP001611494">
    <property type="component" value="Unassembled WGS sequence"/>
</dbReference>
<keyword evidence="2" id="KW-1185">Reference proteome</keyword>
<accession>A0ABW7VQI5</accession>